<proteinExistence type="predicted"/>
<dbReference type="InParanoid" id="A0A671FKG5"/>
<evidence type="ECO:0000313" key="2">
    <source>
        <dbReference type="Ensembl" id="ENSRFEP00010024244.1"/>
    </source>
</evidence>
<protein>
    <recommendedName>
        <fullName evidence="4">GST N-terminal domain-containing protein</fullName>
    </recommendedName>
</protein>
<reference evidence="2 3" key="1">
    <citation type="journal article" date="2015" name="Annu Rev Anim Biosci">
        <title>The Genome 10K Project: a way forward.</title>
        <authorList>
            <person name="Koepfli K.P."/>
            <person name="Paten B."/>
            <person name="O'Brien S.J."/>
            <person name="Koepfli K.P."/>
            <person name="Paten B."/>
            <person name="Antunes A."/>
            <person name="Belov K."/>
            <person name="Bustamante C."/>
            <person name="Castoe T.A."/>
            <person name="Clawson H."/>
            <person name="Crawford A.J."/>
            <person name="Diekhans M."/>
            <person name="Distel D."/>
            <person name="Durbin R."/>
            <person name="Earl D."/>
            <person name="Fujita M.K."/>
            <person name="Gamble T."/>
            <person name="Georges A."/>
            <person name="Gemmell N."/>
            <person name="Gilbert M.T."/>
            <person name="Graves J.M."/>
            <person name="Green R.E."/>
            <person name="Hickey G."/>
            <person name="Jarvis E.D."/>
            <person name="Johnson W."/>
            <person name="Komissarov A."/>
            <person name="Korf I."/>
            <person name="Kuhn R."/>
            <person name="Larkin D.M."/>
            <person name="Lewin H."/>
            <person name="Lopez J.V."/>
            <person name="Ma J."/>
            <person name="Marques-Bonet T."/>
            <person name="Miller W."/>
            <person name="Murphy R."/>
            <person name="Pevzner P."/>
            <person name="Shapiro B."/>
            <person name="Steiner C."/>
            <person name="Tamazian G."/>
            <person name="Venkatesh B."/>
            <person name="Wang J."/>
            <person name="Wayne R."/>
            <person name="Wiley E."/>
            <person name="Yang H."/>
            <person name="Zhang G."/>
            <person name="Haussler D."/>
            <person name="Ryder O."/>
            <person name="O'Brien S.J."/>
        </authorList>
    </citation>
    <scope>NUCLEOTIDE SEQUENCE</scope>
</reference>
<keyword evidence="3" id="KW-1185">Reference proteome</keyword>
<dbReference type="AlphaFoldDB" id="A0A671FKG5"/>
<name>A0A671FKG5_RHIFE</name>
<feature type="region of interest" description="Disordered" evidence="1">
    <location>
        <begin position="68"/>
        <end position="92"/>
    </location>
</feature>
<organism evidence="2 3">
    <name type="scientific">Rhinolophus ferrumequinum</name>
    <name type="common">Greater horseshoe bat</name>
    <dbReference type="NCBI Taxonomy" id="59479"/>
    <lineage>
        <taxon>Eukaryota</taxon>
        <taxon>Metazoa</taxon>
        <taxon>Chordata</taxon>
        <taxon>Craniata</taxon>
        <taxon>Vertebrata</taxon>
        <taxon>Euteleostomi</taxon>
        <taxon>Mammalia</taxon>
        <taxon>Eutheria</taxon>
        <taxon>Laurasiatheria</taxon>
        <taxon>Chiroptera</taxon>
        <taxon>Yinpterochiroptera</taxon>
        <taxon>Rhinolophoidea</taxon>
        <taxon>Rhinolophidae</taxon>
        <taxon>Rhinolophinae</taxon>
        <taxon>Rhinolophus</taxon>
    </lineage>
</organism>
<sequence>MVLELFLNLHSPPCRTMYIFARKNDIPFELRPLKLHLKLEILKVNPLGKNFLPRFVPGKWVLPESGNWAPSSWSQRGSRHGYPLSPAPRLWA</sequence>
<reference evidence="2" key="4">
    <citation type="submission" date="2025-08" db="UniProtKB">
        <authorList>
            <consortium name="Ensembl"/>
        </authorList>
    </citation>
    <scope>IDENTIFICATION</scope>
</reference>
<evidence type="ECO:0008006" key="4">
    <source>
        <dbReference type="Google" id="ProtNLM"/>
    </source>
</evidence>
<reference evidence="2" key="5">
    <citation type="submission" date="2025-09" db="UniProtKB">
        <authorList>
            <consortium name="Ensembl"/>
        </authorList>
    </citation>
    <scope>IDENTIFICATION</scope>
</reference>
<dbReference type="Gene3D" id="3.40.30.10">
    <property type="entry name" value="Glutaredoxin"/>
    <property type="match status" value="1"/>
</dbReference>
<dbReference type="SUPFAM" id="SSF52833">
    <property type="entry name" value="Thioredoxin-like"/>
    <property type="match status" value="1"/>
</dbReference>
<reference evidence="3" key="3">
    <citation type="submission" date="2018-12" db="EMBL/GenBank/DDBJ databases">
        <title>G10K-VGP greater horseshoe bat female genome, primary haplotype.</title>
        <authorList>
            <person name="Teeling E."/>
            <person name="Myers G."/>
            <person name="Vernes S."/>
            <person name="Pippel M."/>
            <person name="Winkler S."/>
            <person name="Fedrigo O."/>
            <person name="Rhie A."/>
            <person name="Koren S."/>
            <person name="Phillippy A."/>
            <person name="Lewin H."/>
            <person name="Damas J."/>
            <person name="Howe K."/>
            <person name="Mountcastle J."/>
            <person name="Jarvis E.D."/>
        </authorList>
    </citation>
    <scope>NUCLEOTIDE SEQUENCE [LARGE SCALE GENOMIC DNA]</scope>
</reference>
<accession>A0A671FKG5</accession>
<evidence type="ECO:0000256" key="1">
    <source>
        <dbReference type="SAM" id="MobiDB-lite"/>
    </source>
</evidence>
<evidence type="ECO:0000313" key="3">
    <source>
        <dbReference type="Proteomes" id="UP000472240"/>
    </source>
</evidence>
<reference evidence="2 3" key="2">
    <citation type="journal article" date="2018" name="Annu Rev Anim Biosci">
        <title>Bat Biology, Genomes, and the Bat1K Project: To Generate Chromosome-Level Genomes for All Living Bat Species.</title>
        <authorList>
            <person name="Teeling E.C."/>
            <person name="Vernes S.C."/>
            <person name="Davalos L.M."/>
            <person name="Ray D.A."/>
            <person name="Gilbert M.T.P."/>
            <person name="Myers E."/>
        </authorList>
    </citation>
    <scope>NUCLEOTIDE SEQUENCE</scope>
</reference>
<dbReference type="InterPro" id="IPR036249">
    <property type="entry name" value="Thioredoxin-like_sf"/>
</dbReference>
<dbReference type="Ensembl" id="ENSRFET00010026358.1">
    <property type="protein sequence ID" value="ENSRFEP00010024244.1"/>
    <property type="gene ID" value="ENSRFEG00010016172.1"/>
</dbReference>
<dbReference type="Proteomes" id="UP000472240">
    <property type="component" value="Chromosome 25"/>
</dbReference>